<gene>
    <name evidence="8" type="ORF">LX81_03912</name>
</gene>
<dbReference type="RefSeq" id="WP_170134038.1">
    <property type="nucleotide sequence ID" value="NZ_QKZL01000031.1"/>
</dbReference>
<evidence type="ECO:0000256" key="4">
    <source>
        <dbReference type="PROSITE-ProRule" id="PRU00473"/>
    </source>
</evidence>
<feature type="chain" id="PRO_5015877647" evidence="6">
    <location>
        <begin position="25"/>
        <end position="630"/>
    </location>
</feature>
<dbReference type="InterPro" id="IPR006664">
    <property type="entry name" value="OMP_bac"/>
</dbReference>
<keyword evidence="2 4" id="KW-0472">Membrane</keyword>
<sequence length="630" mass="65705">MTSRLLTPLVFFAAAGLCIAGAWGAVVAVEQQAATDVGEALEEAGLGWAEVRADGLRVDLSGIAPDEAARFRAASVAGGVVDPERVIDRMDVATRDPAAPPRFSMEILRSGDGITLIGLVPAETDRQGLLDAISSGAEDVSVTDLLETASYPAPRGWAEAVTFGLDALELTERAKISVAADGLGVTTMAPDPAARDMLEVALRDAAPDGAALALDVKVPRPVLTPFLLRLVKTPEGAELNACAADTEVGRDAILAAARAAGTDGTEGCTLGMGVPSAAWPDAAERGIAALATLPSGTLTLTDLAMRIDAGPETEPATLESLADELRTDLPEEFSLVALAHPEEADAPELQPPDFVAIRNPEGQVTMEGRLGTALERDAVDSFARALFGLDHVGGEIDVAPGVPDGWSPRIFAALDALSLLAGGRAEVTEDIVRISGTTAMEEAETHIGEIVAARLGPEADTEIDVTYDARLDPELALPTPEECAAEINSILTLRQITFAPGSDEIDTASRESVDAIADILRQCEDVTMEVAGYTDSQGGEEMNRRLSQSRADALIAALMARRIVTAPLTAVGYGEEDPIADNSTPEGREANRRIEFRLLVDDAPAEDAAAEDAEEEDAAAAEADNDEAGQ</sequence>
<evidence type="ECO:0000256" key="5">
    <source>
        <dbReference type="SAM" id="MobiDB-lite"/>
    </source>
</evidence>
<dbReference type="PANTHER" id="PTHR30329:SF21">
    <property type="entry name" value="LIPOPROTEIN YIAD-RELATED"/>
    <property type="match status" value="1"/>
</dbReference>
<reference evidence="8 9" key="1">
    <citation type="submission" date="2018-06" db="EMBL/GenBank/DDBJ databases">
        <title>Genomic Encyclopedia of Archaeal and Bacterial Type Strains, Phase II (KMG-II): from individual species to whole genera.</title>
        <authorList>
            <person name="Goeker M."/>
        </authorList>
    </citation>
    <scope>NUCLEOTIDE SEQUENCE [LARGE SCALE GENOMIC DNA]</scope>
    <source>
        <strain evidence="8 9">DSM 22009</strain>
    </source>
</reference>
<keyword evidence="3" id="KW-0998">Cell outer membrane</keyword>
<dbReference type="InterPro" id="IPR036737">
    <property type="entry name" value="OmpA-like_sf"/>
</dbReference>
<dbReference type="Proteomes" id="UP000248916">
    <property type="component" value="Unassembled WGS sequence"/>
</dbReference>
<feature type="region of interest" description="Disordered" evidence="5">
    <location>
        <begin position="603"/>
        <end position="630"/>
    </location>
</feature>
<feature type="domain" description="OmpA-like" evidence="7">
    <location>
        <begin position="486"/>
        <end position="602"/>
    </location>
</feature>
<evidence type="ECO:0000256" key="3">
    <source>
        <dbReference type="ARBA" id="ARBA00023237"/>
    </source>
</evidence>
<evidence type="ECO:0000256" key="1">
    <source>
        <dbReference type="ARBA" id="ARBA00004442"/>
    </source>
</evidence>
<evidence type="ECO:0000259" key="7">
    <source>
        <dbReference type="PROSITE" id="PS51123"/>
    </source>
</evidence>
<dbReference type="PANTHER" id="PTHR30329">
    <property type="entry name" value="STATOR ELEMENT OF FLAGELLAR MOTOR COMPLEX"/>
    <property type="match status" value="1"/>
</dbReference>
<dbReference type="InterPro" id="IPR007055">
    <property type="entry name" value="BON_dom"/>
</dbReference>
<accession>A0A2W7MZ27</accession>
<dbReference type="PROSITE" id="PS51123">
    <property type="entry name" value="OMPA_2"/>
    <property type="match status" value="1"/>
</dbReference>
<dbReference type="GO" id="GO:0009279">
    <property type="term" value="C:cell outer membrane"/>
    <property type="evidence" value="ECO:0007669"/>
    <property type="project" value="UniProtKB-SubCell"/>
</dbReference>
<comment type="subcellular location">
    <subcellularLocation>
        <location evidence="1">Cell outer membrane</location>
    </subcellularLocation>
</comment>
<protein>
    <submittedName>
        <fullName evidence="8">OOP family OmpA-OmpF porin</fullName>
    </submittedName>
</protein>
<dbReference type="PRINTS" id="PR01021">
    <property type="entry name" value="OMPADOMAIN"/>
</dbReference>
<dbReference type="SUPFAM" id="SSF103088">
    <property type="entry name" value="OmpA-like"/>
    <property type="match status" value="1"/>
</dbReference>
<dbReference type="AlphaFoldDB" id="A0A2W7MZ27"/>
<dbReference type="InterPro" id="IPR006665">
    <property type="entry name" value="OmpA-like"/>
</dbReference>
<dbReference type="Gene3D" id="3.30.1330.60">
    <property type="entry name" value="OmpA-like domain"/>
    <property type="match status" value="1"/>
</dbReference>
<dbReference type="InterPro" id="IPR050330">
    <property type="entry name" value="Bact_OuterMem_StrucFunc"/>
</dbReference>
<dbReference type="CDD" id="cd07185">
    <property type="entry name" value="OmpA_C-like"/>
    <property type="match status" value="1"/>
</dbReference>
<keyword evidence="6" id="KW-0732">Signal</keyword>
<comment type="caution">
    <text evidence="8">The sequence shown here is derived from an EMBL/GenBank/DDBJ whole genome shotgun (WGS) entry which is preliminary data.</text>
</comment>
<dbReference type="Pfam" id="PF04972">
    <property type="entry name" value="BON"/>
    <property type="match status" value="1"/>
</dbReference>
<evidence type="ECO:0000256" key="6">
    <source>
        <dbReference type="SAM" id="SignalP"/>
    </source>
</evidence>
<keyword evidence="9" id="KW-1185">Reference proteome</keyword>
<feature type="signal peptide" evidence="6">
    <location>
        <begin position="1"/>
        <end position="24"/>
    </location>
</feature>
<evidence type="ECO:0000256" key="2">
    <source>
        <dbReference type="ARBA" id="ARBA00023136"/>
    </source>
</evidence>
<proteinExistence type="predicted"/>
<dbReference type="Gene3D" id="3.40.1520.20">
    <property type="match status" value="2"/>
</dbReference>
<dbReference type="Pfam" id="PF00691">
    <property type="entry name" value="OmpA"/>
    <property type="match status" value="1"/>
</dbReference>
<organism evidence="8 9">
    <name type="scientific">Palleronia aestuarii</name>
    <dbReference type="NCBI Taxonomy" id="568105"/>
    <lineage>
        <taxon>Bacteria</taxon>
        <taxon>Pseudomonadati</taxon>
        <taxon>Pseudomonadota</taxon>
        <taxon>Alphaproteobacteria</taxon>
        <taxon>Rhodobacterales</taxon>
        <taxon>Roseobacteraceae</taxon>
        <taxon>Palleronia</taxon>
    </lineage>
</organism>
<evidence type="ECO:0000313" key="9">
    <source>
        <dbReference type="Proteomes" id="UP000248916"/>
    </source>
</evidence>
<dbReference type="EMBL" id="QKZL01000031">
    <property type="protein sequence ID" value="PZX11407.1"/>
    <property type="molecule type" value="Genomic_DNA"/>
</dbReference>
<evidence type="ECO:0000313" key="8">
    <source>
        <dbReference type="EMBL" id="PZX11407.1"/>
    </source>
</evidence>
<name>A0A2W7MZ27_9RHOB</name>